<dbReference type="GO" id="GO:0009570">
    <property type="term" value="C:chloroplast stroma"/>
    <property type="evidence" value="ECO:0007669"/>
    <property type="project" value="TreeGrafter"/>
</dbReference>
<dbReference type="EMBL" id="JADFTS010000002">
    <property type="protein sequence ID" value="KAF9620067.1"/>
    <property type="molecule type" value="Genomic_DNA"/>
</dbReference>
<organism evidence="6 7">
    <name type="scientific">Coptis chinensis</name>
    <dbReference type="NCBI Taxonomy" id="261450"/>
    <lineage>
        <taxon>Eukaryota</taxon>
        <taxon>Viridiplantae</taxon>
        <taxon>Streptophyta</taxon>
        <taxon>Embryophyta</taxon>
        <taxon>Tracheophyta</taxon>
        <taxon>Spermatophyta</taxon>
        <taxon>Magnoliopsida</taxon>
        <taxon>Ranunculales</taxon>
        <taxon>Ranunculaceae</taxon>
        <taxon>Coptidoideae</taxon>
        <taxon>Coptis</taxon>
    </lineage>
</organism>
<keyword evidence="3" id="KW-0560">Oxidoreductase</keyword>
<comment type="similarity">
    <text evidence="1">Belongs to the carotenoid oxygenase family.</text>
</comment>
<dbReference type="GO" id="GO:0016121">
    <property type="term" value="P:carotene catabolic process"/>
    <property type="evidence" value="ECO:0007669"/>
    <property type="project" value="TreeGrafter"/>
</dbReference>
<protein>
    <submittedName>
        <fullName evidence="6">Uncharacterized protein</fullName>
    </submittedName>
</protein>
<dbReference type="Pfam" id="PF03055">
    <property type="entry name" value="RPE65"/>
    <property type="match status" value="1"/>
</dbReference>
<dbReference type="Proteomes" id="UP000631114">
    <property type="component" value="Unassembled WGS sequence"/>
</dbReference>
<dbReference type="GO" id="GO:0045549">
    <property type="term" value="F:9-cis-epoxycarotenoid dioxygenase activity"/>
    <property type="evidence" value="ECO:0007669"/>
    <property type="project" value="TreeGrafter"/>
</dbReference>
<dbReference type="InterPro" id="IPR004294">
    <property type="entry name" value="Carotenoid_Oase"/>
</dbReference>
<dbReference type="AlphaFoldDB" id="A0A835IP13"/>
<keyword evidence="2 5" id="KW-0479">Metal-binding</keyword>
<evidence type="ECO:0000256" key="4">
    <source>
        <dbReference type="ARBA" id="ARBA00023004"/>
    </source>
</evidence>
<gene>
    <name evidence="6" type="ORF">IFM89_010717</name>
</gene>
<proteinExistence type="inferred from homology"/>
<comment type="caution">
    <text evidence="6">The sequence shown here is derived from an EMBL/GenBank/DDBJ whole genome shotgun (WGS) entry which is preliminary data.</text>
</comment>
<reference evidence="6 7" key="1">
    <citation type="submission" date="2020-10" db="EMBL/GenBank/DDBJ databases">
        <title>The Coptis chinensis genome and diversification of protoberbering-type alkaloids.</title>
        <authorList>
            <person name="Wang B."/>
            <person name="Shu S."/>
            <person name="Song C."/>
            <person name="Liu Y."/>
        </authorList>
    </citation>
    <scope>NUCLEOTIDE SEQUENCE [LARGE SCALE GENOMIC DNA]</scope>
    <source>
        <strain evidence="6">HL-2020</strain>
        <tissue evidence="6">Leaf</tissue>
    </source>
</reference>
<feature type="binding site" evidence="5">
    <location>
        <position position="112"/>
    </location>
    <ligand>
        <name>Fe cation</name>
        <dbReference type="ChEBI" id="CHEBI:24875"/>
        <note>catalytic</note>
    </ligand>
</feature>
<dbReference type="OrthoDB" id="1069523at2759"/>
<sequence>MLPHLPVPAKPCHIFLLIFVAKLNVDKQVGFDLVVVGNRRFIGEPIFISKGDKEDDGYLLVVEVRMNTSSSMQFQVQRCYLVILDPRRIGEADAVIARLEVPKNLNFPLAFHGFGSRELVVLFQYLIALFLLR</sequence>
<comment type="cofactor">
    <cofactor evidence="5">
        <name>Fe(2+)</name>
        <dbReference type="ChEBI" id="CHEBI:29033"/>
    </cofactor>
    <text evidence="5">Binds 1 Fe(2+) ion per subunit.</text>
</comment>
<evidence type="ECO:0000256" key="1">
    <source>
        <dbReference type="ARBA" id="ARBA00006787"/>
    </source>
</evidence>
<evidence type="ECO:0000313" key="6">
    <source>
        <dbReference type="EMBL" id="KAF9620067.1"/>
    </source>
</evidence>
<evidence type="ECO:0000313" key="7">
    <source>
        <dbReference type="Proteomes" id="UP000631114"/>
    </source>
</evidence>
<keyword evidence="4 5" id="KW-0408">Iron</keyword>
<dbReference type="PANTHER" id="PTHR10543:SF37">
    <property type="entry name" value="CAROTENOID CLEAVAGE DIOXYGENASE 7, CHLOROPLASTIC"/>
    <property type="match status" value="1"/>
</dbReference>
<evidence type="ECO:0000256" key="5">
    <source>
        <dbReference type="PIRSR" id="PIRSR604294-1"/>
    </source>
</evidence>
<dbReference type="GO" id="GO:0046872">
    <property type="term" value="F:metal ion binding"/>
    <property type="evidence" value="ECO:0007669"/>
    <property type="project" value="UniProtKB-KW"/>
</dbReference>
<evidence type="ECO:0000256" key="2">
    <source>
        <dbReference type="ARBA" id="ARBA00022723"/>
    </source>
</evidence>
<dbReference type="PANTHER" id="PTHR10543">
    <property type="entry name" value="BETA-CAROTENE DIOXYGENASE"/>
    <property type="match status" value="1"/>
</dbReference>
<name>A0A835IP13_9MAGN</name>
<keyword evidence="7" id="KW-1185">Reference proteome</keyword>
<evidence type="ECO:0000256" key="3">
    <source>
        <dbReference type="ARBA" id="ARBA00022964"/>
    </source>
</evidence>
<accession>A0A835IP13</accession>
<keyword evidence="3" id="KW-0223">Dioxygenase</keyword>